<dbReference type="Proteomes" id="UP000591941">
    <property type="component" value="Unassembled WGS sequence"/>
</dbReference>
<feature type="region of interest" description="Disordered" evidence="1">
    <location>
        <begin position="162"/>
        <end position="197"/>
    </location>
</feature>
<comment type="caution">
    <text evidence="3">The sequence shown here is derived from an EMBL/GenBank/DDBJ whole genome shotgun (WGS) entry which is preliminary data.</text>
</comment>
<organism evidence="3 4">
    <name type="scientific">Negativicoccus succinicivorans</name>
    <dbReference type="NCBI Taxonomy" id="620903"/>
    <lineage>
        <taxon>Bacteria</taxon>
        <taxon>Bacillati</taxon>
        <taxon>Bacillota</taxon>
        <taxon>Negativicutes</taxon>
        <taxon>Veillonellales</taxon>
        <taxon>Veillonellaceae</taxon>
        <taxon>Negativicoccus</taxon>
    </lineage>
</organism>
<evidence type="ECO:0000313" key="4">
    <source>
        <dbReference type="Proteomes" id="UP000591941"/>
    </source>
</evidence>
<gene>
    <name evidence="3" type="ORF">HNR45_000792</name>
</gene>
<feature type="compositionally biased region" description="Basic and acidic residues" evidence="1">
    <location>
        <begin position="101"/>
        <end position="114"/>
    </location>
</feature>
<evidence type="ECO:0000256" key="1">
    <source>
        <dbReference type="SAM" id="MobiDB-lite"/>
    </source>
</evidence>
<sequence length="197" mass="21851">MKKTLLAMAALAAISGSVLAADNAPAQVTPAAQGVQPYAAGQTMNGYTDGQAYYNEHGVRMGQYMQADARYFDPDARPMTDKMAENKDLYPNVPPQVAPQEKQDKNVKEEVKPEVKPMAKGVQPYAPGQTMNGYTDGQAYYNEHGVRMGQYMQADARYFDPDARPMTDKMAENKDMYPNMPPQVAPEKKQENSEKNK</sequence>
<protein>
    <submittedName>
        <fullName evidence="3">Uncharacterized protein</fullName>
    </submittedName>
</protein>
<evidence type="ECO:0000313" key="3">
    <source>
        <dbReference type="EMBL" id="MBB6477759.1"/>
    </source>
</evidence>
<dbReference type="AlphaFoldDB" id="A0A841R404"/>
<dbReference type="RefSeq" id="WP_159822724.1">
    <property type="nucleotide sequence ID" value="NZ_CABWNB010000002.1"/>
</dbReference>
<feature type="region of interest" description="Disordered" evidence="1">
    <location>
        <begin position="88"/>
        <end position="114"/>
    </location>
</feature>
<keyword evidence="4" id="KW-1185">Reference proteome</keyword>
<feature type="signal peptide" evidence="2">
    <location>
        <begin position="1"/>
        <end position="20"/>
    </location>
</feature>
<keyword evidence="2" id="KW-0732">Signal</keyword>
<proteinExistence type="predicted"/>
<reference evidence="3 4" key="1">
    <citation type="submission" date="2020-08" db="EMBL/GenBank/DDBJ databases">
        <title>Genomic Encyclopedia of Type Strains, Phase IV (KMG-IV): sequencing the most valuable type-strain genomes for metagenomic binning, comparative biology and taxonomic classification.</title>
        <authorList>
            <person name="Goeker M."/>
        </authorList>
    </citation>
    <scope>NUCLEOTIDE SEQUENCE [LARGE SCALE GENOMIC DNA]</scope>
    <source>
        <strain evidence="3 4">DSM 21255</strain>
    </source>
</reference>
<name>A0A841R404_9FIRM</name>
<dbReference type="EMBL" id="JACHHI010000003">
    <property type="protein sequence ID" value="MBB6477759.1"/>
    <property type="molecule type" value="Genomic_DNA"/>
</dbReference>
<evidence type="ECO:0000256" key="2">
    <source>
        <dbReference type="SAM" id="SignalP"/>
    </source>
</evidence>
<feature type="chain" id="PRO_5038448011" evidence="2">
    <location>
        <begin position="21"/>
        <end position="197"/>
    </location>
</feature>
<accession>A0A841R404</accession>
<dbReference type="GeneID" id="93486069"/>
<feature type="compositionally biased region" description="Basic and acidic residues" evidence="1">
    <location>
        <begin position="162"/>
        <end position="175"/>
    </location>
</feature>
<feature type="compositionally biased region" description="Basic and acidic residues" evidence="1">
    <location>
        <begin position="186"/>
        <end position="197"/>
    </location>
</feature>